<keyword evidence="16 32" id="KW-0732">Signal</keyword>
<keyword evidence="10 32" id="KW-1165">Clathrin-mediated endocytosis of virus by host</keyword>
<evidence type="ECO:0000256" key="9">
    <source>
        <dbReference type="ARBA" id="ARBA00022511"/>
    </source>
</evidence>
<evidence type="ECO:0000256" key="30">
    <source>
        <dbReference type="ARBA" id="ARBA00023288"/>
    </source>
</evidence>
<evidence type="ECO:0000256" key="5">
    <source>
        <dbReference type="ARBA" id="ARBA00004578"/>
    </source>
</evidence>
<evidence type="ECO:0000259" key="36">
    <source>
        <dbReference type="Pfam" id="PF00517"/>
    </source>
</evidence>
<comment type="domain">
    <text evidence="32">Some of the most genetically diverse regions of the viral genome are present in Env. They are called variable regions 1 through 5 (V1 through V5). Coreceptor usage of gp120 is determined mainly by the primary structure of the third variable region (V3) in the outer domain of gp120. The sequence of V3 determines which coreceptor, CCR5 and/or CXCR4 (corresponding to R5/macrophage, X4/T cell and R5X4/T cell and macrophage tropism), is used to trigger the fusion potential of the Env complex, and hence which cells the virus can infect. Binding to CCR5 involves a region adjacent in addition to V3.</text>
</comment>
<comment type="domain">
    <text evidence="32 33">The 17 amino acids long immunosuppressive region is present in many retroviral envelope proteins. Synthetic peptides derived from this relatively conserved sequence inhibit immune function in vitro and in vivo.</text>
</comment>
<feature type="topological domain" description="Cytoplasmic" evidence="32">
    <location>
        <begin position="688"/>
        <end position="845"/>
    </location>
</feature>
<keyword evidence="21 32" id="KW-1164">Virus endocytosis by host</keyword>
<feature type="disulfide bond" evidence="32">
    <location>
        <begin position="212"/>
        <end position="241"/>
    </location>
</feature>
<protein>
    <recommendedName>
        <fullName evidence="32">Envelope glycoprotein gp160</fullName>
    </recommendedName>
    <alternativeName>
        <fullName evidence="32">Env polyprotein</fullName>
    </alternativeName>
    <component>
        <recommendedName>
            <fullName evidence="32">Surface protein gp120</fullName>
            <shortName evidence="32">SU</shortName>
        </recommendedName>
        <alternativeName>
            <fullName evidence="32">Glycoprotein 120</fullName>
            <shortName evidence="32">gp120</shortName>
        </alternativeName>
    </component>
    <component>
        <recommendedName>
            <fullName evidence="32">Transmembrane protein gp41</fullName>
            <shortName evidence="32">TM</shortName>
        </recommendedName>
        <alternativeName>
            <fullName evidence="32">Glycoprotein 41</fullName>
            <shortName evidence="32">gp41</shortName>
        </alternativeName>
    </component>
</protein>
<feature type="lipid moiety-binding region" description="S-palmitoyl cysteine; by host" evidence="32">
    <location>
        <position position="826"/>
    </location>
</feature>
<dbReference type="InterPro" id="IPR036377">
    <property type="entry name" value="Gp120_core_sf"/>
</dbReference>
<dbReference type="GO" id="GO:0005198">
    <property type="term" value="F:structural molecule activity"/>
    <property type="evidence" value="ECO:0007669"/>
    <property type="project" value="UniProtKB-UniRule"/>
</dbReference>
<feature type="chain" id="PRO_5023278472" description="Envelope glycoprotein gp160" evidence="32">
    <location>
        <begin position="32"/>
        <end position="845"/>
    </location>
</feature>
<comment type="PTM">
    <text evidence="32">Palmitoylation of the transmembrane protein and of Env polyprotein (prior to its proteolytic cleavage) is essential for their association with host cell membrane lipid rafts. Palmitoylation is therefore required for envelope trafficking to classical lipid rafts, but not for viral replication.</text>
</comment>
<evidence type="ECO:0000256" key="24">
    <source>
        <dbReference type="ARBA" id="ARBA00023054"/>
    </source>
</evidence>
<evidence type="ECO:0000259" key="35">
    <source>
        <dbReference type="Pfam" id="PF00516"/>
    </source>
</evidence>
<feature type="region of interest" description="V2" evidence="32">
    <location>
        <begin position="151"/>
        <end position="190"/>
    </location>
</feature>
<feature type="transmembrane region" description="Helical" evidence="33">
    <location>
        <begin position="660"/>
        <end position="687"/>
    </location>
</feature>
<keyword evidence="18 32" id="KW-0946">Virion</keyword>
<dbReference type="GO" id="GO:0019064">
    <property type="term" value="P:fusion of virus membrane with host plasma membrane"/>
    <property type="evidence" value="ECO:0007669"/>
    <property type="project" value="UniProtKB-UniRule"/>
</dbReference>
<dbReference type="FunFam" id="2.170.40.20:FF:000003">
    <property type="entry name" value="Envelope glycoprotein gp160"/>
    <property type="match status" value="1"/>
</dbReference>
<keyword evidence="7 32" id="KW-1168">Fusion of virus membrane with host membrane</keyword>
<keyword evidence="13 32" id="KW-0165">Cleavage on pair of basic residues</keyword>
<evidence type="ECO:0000256" key="6">
    <source>
        <dbReference type="ARBA" id="ARBA00004650"/>
    </source>
</evidence>
<keyword evidence="22 32" id="KW-1133">Transmembrane helix</keyword>
<dbReference type="InterPro" id="IPR000777">
    <property type="entry name" value="HIV1_Gp120"/>
</dbReference>
<evidence type="ECO:0000256" key="10">
    <source>
        <dbReference type="ARBA" id="ARBA00022570"/>
    </source>
</evidence>
<evidence type="ECO:0000256" key="1">
    <source>
        <dbReference type="ARBA" id="ARBA00004402"/>
    </source>
</evidence>
<dbReference type="HAMAP" id="MF_04083">
    <property type="entry name" value="HIV_ENV"/>
    <property type="match status" value="1"/>
</dbReference>
<evidence type="ECO:0000256" key="20">
    <source>
        <dbReference type="ARBA" id="ARBA00022879"/>
    </source>
</evidence>
<evidence type="ECO:0000256" key="21">
    <source>
        <dbReference type="ARBA" id="ARBA00022890"/>
    </source>
</evidence>
<feature type="region of interest" description="Fusion peptide" evidence="32">
    <location>
        <begin position="494"/>
        <end position="514"/>
    </location>
</feature>
<feature type="transmembrane region" description="Helical" evidence="33">
    <location>
        <begin position="494"/>
        <end position="517"/>
    </location>
</feature>
<evidence type="ECO:0000256" key="25">
    <source>
        <dbReference type="ARBA" id="ARBA00023136"/>
    </source>
</evidence>
<evidence type="ECO:0000256" key="27">
    <source>
        <dbReference type="ARBA" id="ARBA00023157"/>
    </source>
</evidence>
<comment type="similarity">
    <text evidence="32">Belongs to the HIV-1 env protein family.</text>
</comment>
<evidence type="ECO:0000256" key="28">
    <source>
        <dbReference type="ARBA" id="ARBA00023180"/>
    </source>
</evidence>
<sequence>MKVMEILRKWKHWWIWGILGFWMLLISNVMGNLWVTVYYGVPVWREAKTTLFCASDAKAYEREVHNVWATHACVPTDPNPQEMRLENVTENFNMWKNDMVDQMHEDIISLWDQSLKPCVKLTPLCVTLRCENATYNDTNYKNITDGEVMNCSFNITTEIRDKERKESALFYRVDIVPLDNNSSEYRLINCKTSSLTQACPKISFDPIPIHYCAPAGYAILKCNNKTFNGTGPCNSVSTVQCTHGIKPVVSTQLLLNGSLAEEDIIIRSENLTDNAKIIIVHLNESVEIRCTRPGNNTRKSVRIGPGQTFYATGEIIGDIRKAHCNISRSKWNEALERISNKLEAHFPNKTIQFNSSSGGDLEITTHSFNCRGEFFYCNTSKLFNNNITSDNSSNITIPCKIKQIINMWQKVGKAMYAPPIAGNITCTSNITGILLTRDGGNNTDSDPETFRPTGGDMRDNWRSELYKYKVVEVEPLGIAPTGAKRRVVERQKRAVGIGAMFFGFLGAAGSTMGAASITLTVQARQLLSGIVQQQSNLLRAIEAQQHMLQLTVWGIKQLQTRILAIERYLKDQQLLGIWGCSGKLICTTSVPWNSSWSNKSESEIWNNMTWMQWDREISNYTSTIYRLLEESQNQQEKNEQDLLALDSWKNLWSWFSITNWLWYIKIFIMIVGGLIGLRIIFAILSIVNRVRQGYSPLSFQTLTPNPRGPDRLGRIEEGGGEQDNDRSTRLVSGFLALAWDDLRSLFLFSYHRLRDFTLIVARVVELLGRSSLRGLQKGWETLKYLGSLVQYWGLELKKSAISLLDTIAIATAEGTDRIIELVQRICRAICNVPTRIRQGLEAALQ</sequence>
<evidence type="ECO:0000256" key="13">
    <source>
        <dbReference type="ARBA" id="ARBA00022685"/>
    </source>
</evidence>
<evidence type="ECO:0000256" key="11">
    <source>
        <dbReference type="ARBA" id="ARBA00022581"/>
    </source>
</evidence>
<dbReference type="SUPFAM" id="SSF58069">
    <property type="entry name" value="Virus ectodomain"/>
    <property type="match status" value="1"/>
</dbReference>
<dbReference type="Gene3D" id="2.170.40.20">
    <property type="entry name" value="Human immunodeficiency virus 1, Gp160, envelope glycoprotein"/>
    <property type="match status" value="2"/>
</dbReference>
<evidence type="ECO:0000256" key="3">
    <source>
        <dbReference type="ARBA" id="ARBA00004505"/>
    </source>
</evidence>
<comment type="function">
    <text evidence="32">Envelope glycoprotein gp160: Oligomerizes in the host endoplasmic reticulum into predominantly trimers. In a second time, gp160 transits in the host Golgi, where glycosylation is completed. The precursor is then proteolytically cleaved in the trans-Golgi and thereby activated by cellular furin or furin-like proteases to produce gp120 and gp41.</text>
</comment>
<comment type="domain">
    <text evidence="32">The YXXL motif is involved in determining the exact site of viral release at the surface of infected mononuclear cells and promotes endocytosis. YXXL and di-leucine endocytosis motifs interact directly or indirectly with the clathrin adapter complexes, opperate independently, and their activities are not additive.</text>
</comment>
<evidence type="ECO:0000256" key="14">
    <source>
        <dbReference type="ARBA" id="ARBA00022692"/>
    </source>
</evidence>
<feature type="region of interest" description="Disordered" evidence="34">
    <location>
        <begin position="701"/>
        <end position="726"/>
    </location>
</feature>
<dbReference type="GO" id="GO:0016020">
    <property type="term" value="C:membrane"/>
    <property type="evidence" value="ECO:0007669"/>
    <property type="project" value="UniProtKB-UniRule"/>
</dbReference>
<evidence type="ECO:0000256" key="2">
    <source>
        <dbReference type="ARBA" id="ARBA00004433"/>
    </source>
</evidence>
<keyword evidence="23 32" id="KW-1039">Host endosome</keyword>
<comment type="PTM">
    <text evidence="32">Highly glycosylated by host. The high number of glycan on the protein is reffered to as 'glycan shield' because it contributes to hide protein sequence from adaptive immune system.</text>
</comment>
<dbReference type="GO" id="GO:0044175">
    <property type="term" value="C:host cell endosome membrane"/>
    <property type="evidence" value="ECO:0007669"/>
    <property type="project" value="UniProtKB-SubCell"/>
</dbReference>
<comment type="domain">
    <text evidence="32">The CD4-binding region is targeted by the antibody b12.</text>
</comment>
<dbReference type="EMBL" id="KT220796">
    <property type="protein sequence ID" value="AKV72382.1"/>
    <property type="molecule type" value="Genomic_RNA"/>
</dbReference>
<feature type="disulfide bond" evidence="32">
    <location>
        <begin position="53"/>
        <end position="73"/>
    </location>
</feature>
<comment type="subcellular location">
    <molecule>Transmembrane protein gp41</molecule>
    <subcellularLocation>
        <location evidence="32">Virion membrane</location>
        <topology evidence="32">Single-pass type I membrane protein</topology>
    </subcellularLocation>
    <subcellularLocation>
        <location evidence="32">Host cell membrane</location>
        <topology evidence="32">Single-pass type I membrane protein</topology>
    </subcellularLocation>
    <subcellularLocation>
        <location evidence="32">Host endosome membrane</location>
        <topology evidence="32">Single-pass type I membrane protein</topology>
    </subcellularLocation>
    <text evidence="32">It is probably concentrated at the site of budding and incorporated into the virions possibly by contacts between the cytoplasmic tail of Env and the N-terminus of Gag.</text>
</comment>
<evidence type="ECO:0000256" key="17">
    <source>
        <dbReference type="ARBA" id="ARBA00022804"/>
    </source>
</evidence>
<comment type="function">
    <text evidence="32">Surface protein gp120: Attaches the virus to the host lymphoid cell by binding to the primary receptor CD4. This interaction induces a structural rearrangement creating a high affinity binding site for a chemokine coreceptor like CXCR4 and/or CCR5. Acts as a ligand for CD209/DC-SIGN and CLEC4M/DC-SIGNR, which are respectively found on dendritic cells (DCs), and on endothelial cells of liver sinusoids and lymph node sinuses. These interactions allow capture of viral particles at mucosal surfaces by these cells and subsequent transmission to permissive cells. HIV subverts the migration properties of dendritic cells to gain access to CD4+ T-cells in lymph nodes. Virus transmission to permissive T-cells occurs either in trans (without DCs infection, through viral capture and transmission), or in cis (following DCs productive infection, through the usual CD4-gp120 interaction), thereby inducing a robust infection. In trans infection, bound virions remain infectious over days and it is proposed that they are not degraded, but protected in non-lysosomal acidic organelles within the DCs close to the cell membrane thus contributing to the viral infectious potential during DCs' migration from the periphery to the lymphoid tissues. On arrival at lymphoid tissues, intact virions recycle back to DCs' cell surface allowing virus transmission to CD4+ T-cells.</text>
</comment>
<feature type="domain" description="Human immunodeficiency virus 1 envelope glycoprotein Gp120" evidence="35">
    <location>
        <begin position="143"/>
        <end position="493"/>
    </location>
</feature>
<keyword evidence="25 32" id="KW-0472">Membrane</keyword>
<organismHost>
    <name type="scientific">Homo sapiens</name>
    <name type="common">Human</name>
    <dbReference type="NCBI Taxonomy" id="9606"/>
</organismHost>
<keyword evidence="24 32" id="KW-0175">Coiled coil</keyword>
<feature type="domain" description="Human immunodeficiency virus 1 envelope glycoprotein Gp120" evidence="35">
    <location>
        <begin position="33"/>
        <end position="141"/>
    </location>
</feature>
<feature type="disulfide bond" evidence="32">
    <location>
        <begin position="222"/>
        <end position="233"/>
    </location>
</feature>
<comment type="subcellular location">
    <subcellularLocation>
        <location evidence="3">Host cell membrane</location>
        <topology evidence="3">Peripheral membrane protein</topology>
    </subcellularLocation>
    <subcellularLocation>
        <location evidence="1">Host cell membrane</location>
        <topology evidence="1">Single-pass type I membrane protein</topology>
    </subcellularLocation>
    <subcellularLocation>
        <location evidence="2">Host endosome membrane</location>
        <topology evidence="2">Peripheral membrane protein</topology>
    </subcellularLocation>
    <subcellularLocation>
        <location evidence="5">Host endosome membrane</location>
        <topology evidence="5">Single-pass type I membrane protein</topology>
    </subcellularLocation>
    <subcellularLocation>
        <location evidence="6">Virion membrane</location>
        <topology evidence="6">Peripheral membrane protein</topology>
    </subcellularLocation>
    <subcellularLocation>
        <location evidence="4">Virion membrane</location>
        <topology evidence="4">Single-pass type I membrane protein</topology>
    </subcellularLocation>
</comment>
<evidence type="ECO:0000256" key="12">
    <source>
        <dbReference type="ARBA" id="ARBA00022595"/>
    </source>
</evidence>
<dbReference type="GO" id="GO:0075512">
    <property type="term" value="P:clathrin-dependent endocytosis of virus by host cell"/>
    <property type="evidence" value="ECO:0007669"/>
    <property type="project" value="UniProtKB-UniRule"/>
</dbReference>
<dbReference type="GO" id="GO:0019062">
    <property type="term" value="P:virion attachment to host cell"/>
    <property type="evidence" value="ECO:0007669"/>
    <property type="project" value="UniProtKB-UniRule"/>
</dbReference>
<evidence type="ECO:0000256" key="23">
    <source>
        <dbReference type="ARBA" id="ARBA00023046"/>
    </source>
</evidence>
<dbReference type="InterPro" id="IPR037527">
    <property type="entry name" value="Gp160"/>
</dbReference>
<feature type="coiled-coil region" evidence="32">
    <location>
        <begin position="615"/>
        <end position="649"/>
    </location>
</feature>
<dbReference type="SUPFAM" id="SSF56502">
    <property type="entry name" value="gp120 core"/>
    <property type="match status" value="2"/>
</dbReference>
<keyword evidence="29 32" id="KW-0899">Viral immunoevasion</keyword>
<dbReference type="Gene3D" id="1.20.5.490">
    <property type="entry name" value="Single helix bin"/>
    <property type="match status" value="1"/>
</dbReference>
<dbReference type="GO" id="GO:1903911">
    <property type="term" value="P:positive regulation of receptor clustering"/>
    <property type="evidence" value="ECO:0007669"/>
    <property type="project" value="UniProtKB-UniRule"/>
</dbReference>
<feature type="compositionally biased region" description="Basic and acidic residues" evidence="34">
    <location>
        <begin position="708"/>
        <end position="726"/>
    </location>
</feature>
<evidence type="ECO:0000256" key="22">
    <source>
        <dbReference type="ARBA" id="ARBA00022989"/>
    </source>
</evidence>
<comment type="subcellular location">
    <molecule>Surface protein gp120</molecule>
    <subcellularLocation>
        <location evidence="32">Virion membrane</location>
        <topology evidence="32">Peripheral membrane protein</topology>
    </subcellularLocation>
    <subcellularLocation>
        <location evidence="32">Host cell membrane</location>
        <topology evidence="32">Peripheral membrane protein</topology>
    </subcellularLocation>
    <subcellularLocation>
        <location evidence="32">Host endosome membrane</location>
        <topology evidence="32">Single-pass type I membrane protein</topology>
    </subcellularLocation>
    <text evidence="32">The surface protein is not anchored to the viral envelope, but associates with the extravirion surface through its binding to TM. It is probably concentrated at the site of budding and incorporated into the virions possibly by contacts between the cytoplasmic tail of Env and the N-terminus of Gag.</text>
</comment>
<evidence type="ECO:0000256" key="33">
    <source>
        <dbReference type="RuleBase" id="RU363095"/>
    </source>
</evidence>
<organism evidence="37">
    <name type="scientific">Human immunodeficiency virus type 1</name>
    <name type="common">HIV-1</name>
    <dbReference type="NCBI Taxonomy" id="11676"/>
    <lineage>
        <taxon>Viruses</taxon>
        <taxon>Riboviria</taxon>
        <taxon>Pararnavirae</taxon>
        <taxon>Artverviricota</taxon>
        <taxon>Revtraviricetes</taxon>
        <taxon>Ortervirales</taxon>
        <taxon>Retroviridae</taxon>
        <taxon>Orthoretrovirinae</taxon>
        <taxon>Lentivirus</taxon>
        <taxon>Lentivirus humimdef1</taxon>
    </lineage>
</organism>
<keyword evidence="11 32" id="KW-0945">Host-virus interaction</keyword>
<keyword evidence="31 32" id="KW-1160">Virus entry into host cell</keyword>
<evidence type="ECO:0000256" key="19">
    <source>
        <dbReference type="ARBA" id="ARBA00022870"/>
    </source>
</evidence>
<feature type="chain" id="PRO_5023278471" description="Transmembrane protein gp41" evidence="32">
    <location>
        <begin position="494"/>
        <end position="845"/>
    </location>
</feature>
<dbReference type="GO" id="GO:0019031">
    <property type="term" value="C:viral envelope"/>
    <property type="evidence" value="ECO:0007669"/>
    <property type="project" value="UniProtKB-KW"/>
</dbReference>
<dbReference type="GO" id="GO:1903908">
    <property type="term" value="P:positive regulation of plasma membrane raft polarization"/>
    <property type="evidence" value="ECO:0007669"/>
    <property type="project" value="UniProtKB-UniRule"/>
</dbReference>
<gene>
    <name evidence="32 37" type="primary">env</name>
</gene>
<dbReference type="FunFam" id="2.170.40.20:FF:000004">
    <property type="entry name" value="Envelope glycoprotein gp160"/>
    <property type="match status" value="1"/>
</dbReference>
<feature type="region of interest" description="Immunosuppression" evidence="32">
    <location>
        <begin position="556"/>
        <end position="574"/>
    </location>
</feature>
<comment type="PTM">
    <text evidence="32">Specific enzymatic cleavages in vivo yield mature proteins. Envelope glycoproteins are synthesized as a inactive precursor that is heavily N-glycosylated and processed likely by host cell furin in the Golgi to yield the mature SU and TM proteins. The cleavage site between SU and TM requires the minimal sequence [KR]-X-[KR]-R. About 2 of the 9 disulfide bonds of gp41 are reduced by P4HB/PDI, following binding to CD4 receptor.</text>
</comment>
<dbReference type="GO" id="GO:0039654">
    <property type="term" value="P:fusion of virus membrane with host endosome membrane"/>
    <property type="evidence" value="ECO:0007669"/>
    <property type="project" value="UniProtKB-UniRule"/>
</dbReference>
<evidence type="ECO:0000256" key="15">
    <source>
        <dbReference type="ARBA" id="ARBA00022703"/>
    </source>
</evidence>
<feature type="disulfide bond" evidence="32">
    <location>
        <begin position="580"/>
        <end position="586"/>
    </location>
</feature>
<keyword evidence="15 32" id="KW-0053">Apoptosis</keyword>
<dbReference type="GO" id="GO:0020002">
    <property type="term" value="C:host cell plasma membrane"/>
    <property type="evidence" value="ECO:0007669"/>
    <property type="project" value="UniProtKB-SubCell"/>
</dbReference>
<name>A0A0K1SCE4_HV1</name>
<keyword evidence="19 32" id="KW-1043">Host membrane</keyword>
<accession>A0A0K1SCE4</accession>
<feature type="region of interest" description="CD4-binding loop" evidence="32">
    <location>
        <begin position="356"/>
        <end position="366"/>
    </location>
</feature>
<comment type="miscellaneous">
    <text evidence="32">Inhibitors targeting HIV-1 viral envelope proteins are used as antiretroviral drugs. Attachment of virions to the cell surface via non-specific interactions and CD4 binding can be blocked by inhibitors that include cyanovirin-N, cyclotriazadisulfonamide analogs, PRO 2000, TNX 355 and PRO 542. In addition, BMS 806 can block CD4-induced conformational changes. Env interactions with the coreceptor molecules can be targeted by CCR5 antagonists including SCH-D, maraviroc (UK 427857) and aplaviroc (GW 873140), and the CXCR4 antagonist AMD 070. Fusion of viral and cellular membranes can be inhibited by peptides such as enfuvirtide and tifuvirtide (T 1249). Resistance to inhibitors associated with mutations in Env are observed. Most of the time, single mutations confer only a modest reduction in drug susceptibility. Combination of several mutations is usually required to develop a high-level drug resistance.</text>
</comment>
<evidence type="ECO:0000256" key="26">
    <source>
        <dbReference type="ARBA" id="ARBA00023139"/>
    </source>
</evidence>
<dbReference type="InterPro" id="IPR000328">
    <property type="entry name" value="GP41-like"/>
</dbReference>
<feature type="domain" description="Retroviral envelope protein GP41-like" evidence="36">
    <location>
        <begin position="512"/>
        <end position="702"/>
    </location>
</feature>
<keyword evidence="30 32" id="KW-0449">Lipoprotein</keyword>
<keyword evidence="28 32" id="KW-0325">Glycoprotein</keyword>
<dbReference type="GO" id="GO:0052031">
    <property type="term" value="P:symbiont-mediated perturbation of host defense response"/>
    <property type="evidence" value="ECO:0007669"/>
    <property type="project" value="UniProtKB-UniRule"/>
</dbReference>
<feature type="site" description="Cleavage; by host furin" evidence="32">
    <location>
        <begin position="493"/>
        <end position="494"/>
    </location>
</feature>
<dbReference type="Pfam" id="PF00517">
    <property type="entry name" value="GP41"/>
    <property type="match status" value="1"/>
</dbReference>
<keyword evidence="14 32" id="KW-0812">Transmembrane</keyword>
<comment type="miscellaneous">
    <text evidence="32">HIV-1 lineages are divided in three main groups, M (for Major), O (for Outlier), and N (for New, or Non-M, Non-O). The vast majority of strains found worldwide belong to the group M. Group O seems to be endemic to and largely confined to Cameroon and neighboring countries in West Central Africa, where these viruses represent a small minority of HIV-1 strains. The group N is represented by a limited number of isolates from Cameroonian persons. The group M is further subdivided in 9 clades or subtypes (A to D, F to H, J and K).</text>
</comment>
<evidence type="ECO:0000256" key="8">
    <source>
        <dbReference type="ARBA" id="ARBA00022510"/>
    </source>
</evidence>
<evidence type="ECO:0000256" key="18">
    <source>
        <dbReference type="ARBA" id="ARBA00022844"/>
    </source>
</evidence>
<comment type="subunit">
    <text evidence="32">The mature envelope protein (Env) consists of a homotrimer of non-covalently associated gp120-gp41 heterodimers. The resulting complex protrudes from the virus surface as a spike. There seems to be as few as 10 spikes on the average virion. Surface protein gp120 interacts with host CD4, CCR5 and CXCR4. Gp120 also interacts with the C-type lectins CD209/DC-SIGN and CLEC4M/DC-SIGNR (collectively referred to as DC-SIGN(R)). Gp120 and gp41 interact with GalCer. Gp120 interacts with host ITGA4/ITGB7 complex; on CD4+ T-cells, this interaction results in rapid activation of integrin ITGAL/LFA-1, which facilitates efficient cell-to-cell spreading of HIV-1. Gp120 interacts with cell-associated heparan sulfate; this interaction increases virus infectivity on permissive cells and may be involved in infection of CD4- cells.</text>
</comment>
<keyword evidence="12 32" id="KW-1162">Viral penetration into host cytoplasm</keyword>
<feature type="region of interest" description="MPER; binding to GalCer" evidence="32">
    <location>
        <begin position="644"/>
        <end position="665"/>
    </location>
</feature>
<feature type="transmembrane region" description="Helical" evidence="33">
    <location>
        <begin position="13"/>
        <end position="41"/>
    </location>
</feature>
<reference evidence="37" key="1">
    <citation type="journal article" date="2015" name="Cell Host Microbe">
        <title>Strain-Specific V3 and CD4 Binding Site Autologous HIV-1 Neutralizing Antibodies Select Neutralization-Resistant Viruses.</title>
        <authorList>
            <person name="Moody M.A."/>
            <person name="Gao F."/>
            <person name="Gurley T.C."/>
            <person name="Amos J.D."/>
            <person name="Kumar A."/>
            <person name="Hora B."/>
            <person name="Marshall D.J."/>
            <person name="Whitesides J.F."/>
            <person name="Xia S.M."/>
            <person name="Parks R."/>
            <person name="Lloyd K.E."/>
            <person name="Hwang K.K."/>
            <person name="Lu X."/>
            <person name="Bonsignori M."/>
            <person name="Finzi A."/>
            <person name="Vandergrift N.A."/>
            <person name="Alam S.M."/>
            <person name="Ferrari G."/>
            <person name="Shen X."/>
            <person name="Tomaras G.D."/>
            <person name="Kamanga G."/>
            <person name="Cohen M.S."/>
            <person name="Sam N.E."/>
            <person name="Kapiga S."/>
            <person name="Gray E.S."/>
            <person name="Tumba N.L."/>
            <person name="Morris L."/>
            <person name="Zolla-Pazner S."/>
            <person name="Gorny M.K."/>
            <person name="Mascola J.R."/>
            <person name="Hahn B.H."/>
            <person name="Shaw G.M."/>
            <person name="Sodroski J.G."/>
            <person name="Liao H.X."/>
            <person name="Montefiori D.C."/>
            <person name="Hraber P.T."/>
            <person name="Korber B.T."/>
            <person name="Haynes B.F."/>
        </authorList>
    </citation>
    <scope>NUCLEOTIDE SEQUENCE</scope>
    <source>
        <strain evidence="37">CH0457_w00_e10</strain>
    </source>
</reference>
<evidence type="ECO:0000313" key="37">
    <source>
        <dbReference type="EMBL" id="AKV72382.1"/>
    </source>
</evidence>
<keyword evidence="27 32" id="KW-1015">Disulfide bond</keyword>
<evidence type="ECO:0000256" key="34">
    <source>
        <dbReference type="SAM" id="MobiDB-lite"/>
    </source>
</evidence>
<keyword evidence="17 32" id="KW-1161">Viral attachment to host cell</keyword>
<comment type="caution">
    <text evidence="32 33">Lacks conserved residue(s) required for the propagation of feature annotation.</text>
</comment>
<comment type="domain">
    <text evidence="32">The membrane proximal external region (MPER) present in gp41 is a tryptophan-rich region recognized by the antibodies 2F5, Z13, and 4E10. MPER seems to play a role in fusion.</text>
</comment>
<dbReference type="GO" id="GO:0055036">
    <property type="term" value="C:virion membrane"/>
    <property type="evidence" value="ECO:0007669"/>
    <property type="project" value="UniProtKB-SubCell"/>
</dbReference>
<reference evidence="37" key="2">
    <citation type="submission" date="2015-06" db="EMBL/GenBank/DDBJ databases">
        <authorList>
            <person name="Hoefler B.C."/>
            <person name="Straight P.D."/>
        </authorList>
    </citation>
    <scope>NUCLEOTIDE SEQUENCE</scope>
    <source>
        <strain evidence="37">CH0457_w00_e10</strain>
    </source>
</reference>
<dbReference type="CDD" id="cd09909">
    <property type="entry name" value="HIV-1-like_HR1-HR2"/>
    <property type="match status" value="1"/>
</dbReference>
<comment type="function">
    <text evidence="32">Transmembrane protein gp41: Acts as a class I viral fusion protein. Under the current model, the protein has at least 3 conformational states: pre-fusion native state, pre-hairpin intermediate state, and post-fusion hairpin state. During fusion of viral and target intracellular membranes, the coiled coil regions (heptad repeats) assume a trimer-of-hairpins structure, positioning the fusion peptide in close proximity to the C-terminal region of the ectodomain. The formation of this structure appears to drive apposition and subsequent fusion of viral and target cell membranes. Complete fusion occurs in host cell endosomes and is dynamin-dependent, however some lipid transfer might occur at the plasma membrane. The virus undergoes clathrin-dependent internalization long before endosomal fusion, thus minimizing the surface exposure of conserved viral epitopes during fusion and reducing the efficacy of inhibitors targeting these epitopes. Membranes fusion leads to delivery of the nucleocapsid into the cytoplasm.</text>
</comment>
<keyword evidence="9 32" id="KW-1032">Host cell membrane</keyword>
<evidence type="ECO:0000256" key="31">
    <source>
        <dbReference type="ARBA" id="ARBA00023296"/>
    </source>
</evidence>
<dbReference type="FunFam" id="1.10.287.210:FF:000001">
    <property type="entry name" value="Envelope glycoprotein gp160"/>
    <property type="match status" value="1"/>
</dbReference>
<keyword evidence="20 32" id="KW-0261">Viral envelope protein</keyword>
<feature type="short sequence motif" description="YXXL motif; contains endocytosis signal" evidence="32">
    <location>
        <begin position="694"/>
        <end position="697"/>
    </location>
</feature>
<dbReference type="GO" id="GO:0019082">
    <property type="term" value="P:viral protein processing"/>
    <property type="evidence" value="ECO:0007669"/>
    <property type="project" value="UniProtKB-UniRule"/>
</dbReference>
<evidence type="ECO:0000256" key="7">
    <source>
        <dbReference type="ARBA" id="ARBA00022506"/>
    </source>
</evidence>
<keyword evidence="8 32" id="KW-1170">Fusion of virus membrane with host endosomal membrane</keyword>
<evidence type="ECO:0000256" key="32">
    <source>
        <dbReference type="HAMAP-Rule" id="MF_04083"/>
    </source>
</evidence>
<dbReference type="Gene3D" id="1.10.287.210">
    <property type="match status" value="1"/>
</dbReference>
<evidence type="ECO:0000256" key="29">
    <source>
        <dbReference type="ARBA" id="ARBA00023280"/>
    </source>
</evidence>
<proteinExistence type="inferred from homology"/>
<evidence type="ECO:0000256" key="4">
    <source>
        <dbReference type="ARBA" id="ARBA00004563"/>
    </source>
</evidence>
<keyword evidence="26 32" id="KW-0564">Palmitate</keyword>
<dbReference type="Pfam" id="PF00516">
    <property type="entry name" value="GP120"/>
    <property type="match status" value="2"/>
</dbReference>
<evidence type="ECO:0000256" key="16">
    <source>
        <dbReference type="ARBA" id="ARBA00022729"/>
    </source>
</evidence>